<gene>
    <name evidence="1" type="ORF">EHQ58_07665</name>
</gene>
<evidence type="ECO:0000313" key="1">
    <source>
        <dbReference type="EMBL" id="TGL60363.1"/>
    </source>
</evidence>
<dbReference type="PANTHER" id="PTHR11799">
    <property type="entry name" value="PARAOXONASE"/>
    <property type="match status" value="1"/>
</dbReference>
<protein>
    <submittedName>
        <fullName evidence="1">Arylesterase</fullName>
    </submittedName>
</protein>
<dbReference type="RefSeq" id="WP_135623287.1">
    <property type="nucleotide sequence ID" value="NZ_RQGD01000022.1"/>
</dbReference>
<evidence type="ECO:0000313" key="2">
    <source>
        <dbReference type="Proteomes" id="UP000297693"/>
    </source>
</evidence>
<dbReference type="PANTHER" id="PTHR11799:SF12">
    <property type="entry name" value="PARAOXONASE-RELATED"/>
    <property type="match status" value="1"/>
</dbReference>
<dbReference type="Proteomes" id="UP000297693">
    <property type="component" value="Unassembled WGS sequence"/>
</dbReference>
<dbReference type="EMBL" id="RQGD01000022">
    <property type="protein sequence ID" value="TGL60363.1"/>
    <property type="molecule type" value="Genomic_DNA"/>
</dbReference>
<dbReference type="InterPro" id="IPR051288">
    <property type="entry name" value="Serum_paraoxonase/arylesterase"/>
</dbReference>
<reference evidence="1" key="1">
    <citation type="journal article" date="2019" name="PLoS Negl. Trop. Dis.">
        <title>Revisiting the worldwide diversity of Leptospira species in the environment.</title>
        <authorList>
            <person name="Vincent A.T."/>
            <person name="Schiettekatte O."/>
            <person name="Bourhy P."/>
            <person name="Veyrier F.J."/>
            <person name="Picardeau M."/>
        </authorList>
    </citation>
    <scope>NUCLEOTIDE SEQUENCE [LARGE SCALE GENOMIC DNA]</scope>
    <source>
        <strain evidence="1">201702476</strain>
    </source>
</reference>
<dbReference type="SUPFAM" id="SSF63829">
    <property type="entry name" value="Calcium-dependent phosphotriesterase"/>
    <property type="match status" value="1"/>
</dbReference>
<sequence length="344" mass="38091">MHPKNLLLAVLATLLLVSCGSPLEKKDLKTCTKISGVPGPEDLDLIEIDKKPTLLISVHNRRNMESIGWISTLDLNMPVADQKPIPIQTKYPENFRPHGISFAKVNGKDTLAVISHTLTSDKPHTIEIFERIGSNQWTHTKTLSDPLLTGPNDIFMNSKGEIFASNDRGPENKFMQYVNMIFKNGTADIAYYDGNKFANLNQKVVLGNGIFLREENGDEILYRSVFSEAAISVFKIIRENGNLSLEFRKKIDLGSGPDNIMPDAEGNLWVAAHPSTLKFLKHASSNQNLAPSQVYKIDAKTNAVELIYSNEGSEIPAASTGLVSGDRIYISQVFEDFLLTCSKP</sequence>
<dbReference type="AlphaFoldDB" id="A0A4R9K2V5"/>
<comment type="caution">
    <text evidence="1">The sequence shown here is derived from an EMBL/GenBank/DDBJ whole genome shotgun (WGS) entry which is preliminary data.</text>
</comment>
<organism evidence="1 2">
    <name type="scientific">Leptospira ognonensis</name>
    <dbReference type="NCBI Taxonomy" id="2484945"/>
    <lineage>
        <taxon>Bacteria</taxon>
        <taxon>Pseudomonadati</taxon>
        <taxon>Spirochaetota</taxon>
        <taxon>Spirochaetia</taxon>
        <taxon>Leptospirales</taxon>
        <taxon>Leptospiraceae</taxon>
        <taxon>Leptospira</taxon>
    </lineage>
</organism>
<dbReference type="InterPro" id="IPR011042">
    <property type="entry name" value="6-blade_b-propeller_TolB-like"/>
</dbReference>
<dbReference type="PROSITE" id="PS51257">
    <property type="entry name" value="PROKAR_LIPOPROTEIN"/>
    <property type="match status" value="1"/>
</dbReference>
<keyword evidence="2" id="KW-1185">Reference proteome</keyword>
<name>A0A4R9K2V5_9LEPT</name>
<dbReference type="OrthoDB" id="338518at2"/>
<proteinExistence type="predicted"/>
<accession>A0A4R9K2V5</accession>
<dbReference type="Gene3D" id="2.120.10.30">
    <property type="entry name" value="TolB, C-terminal domain"/>
    <property type="match status" value="1"/>
</dbReference>